<dbReference type="PANTHER" id="PTHR12098:SF2">
    <property type="entry name" value="PROTEIN PELLINO"/>
    <property type="match status" value="1"/>
</dbReference>
<comment type="similarity">
    <text evidence="1">Belongs to the pellino family.</text>
</comment>
<dbReference type="Pfam" id="PF20723">
    <property type="entry name" value="Pellino_RING"/>
    <property type="match status" value="1"/>
</dbReference>
<protein>
    <submittedName>
        <fullName evidence="5">PELI</fullName>
        <ecNumber evidence="5">2.3.2.27</ecNumber>
    </submittedName>
</protein>
<evidence type="ECO:0000313" key="5">
    <source>
        <dbReference type="EMBL" id="CAG2215260.1"/>
    </source>
</evidence>
<comment type="caution">
    <text evidence="5">The sequence shown here is derived from an EMBL/GenBank/DDBJ whole genome shotgun (WGS) entry which is preliminary data.</text>
</comment>
<dbReference type="Pfam" id="PF04710">
    <property type="entry name" value="Pellino_FHA"/>
    <property type="match status" value="1"/>
</dbReference>
<dbReference type="OrthoDB" id="8801906at2759"/>
<evidence type="ECO:0000259" key="3">
    <source>
        <dbReference type="Pfam" id="PF04710"/>
    </source>
</evidence>
<dbReference type="EMBL" id="CAJPWZ010001438">
    <property type="protein sequence ID" value="CAG2215260.1"/>
    <property type="molecule type" value="Genomic_DNA"/>
</dbReference>
<dbReference type="GO" id="GO:0008592">
    <property type="term" value="P:regulation of Toll signaling pathway"/>
    <property type="evidence" value="ECO:0007669"/>
    <property type="project" value="InterPro"/>
</dbReference>
<evidence type="ECO:0000256" key="1">
    <source>
        <dbReference type="ARBA" id="ARBA00005639"/>
    </source>
</evidence>
<keyword evidence="6" id="KW-1185">Reference proteome</keyword>
<accession>A0A8S3S2B1</accession>
<dbReference type="InterPro" id="IPR048335">
    <property type="entry name" value="Pellino_RING"/>
</dbReference>
<reference evidence="5" key="1">
    <citation type="submission" date="2021-03" db="EMBL/GenBank/DDBJ databases">
        <authorList>
            <person name="Bekaert M."/>
        </authorList>
    </citation>
    <scope>NUCLEOTIDE SEQUENCE</scope>
</reference>
<keyword evidence="5" id="KW-0808">Transferase</keyword>
<evidence type="ECO:0000256" key="2">
    <source>
        <dbReference type="ARBA" id="ARBA00022553"/>
    </source>
</evidence>
<gene>
    <name evidence="5" type="ORF">MEDL_29009</name>
</gene>
<keyword evidence="5" id="KW-0012">Acyltransferase</keyword>
<dbReference type="EC" id="2.3.2.27" evidence="5"/>
<organism evidence="5 6">
    <name type="scientific">Mytilus edulis</name>
    <name type="common">Blue mussel</name>
    <dbReference type="NCBI Taxonomy" id="6550"/>
    <lineage>
        <taxon>Eukaryota</taxon>
        <taxon>Metazoa</taxon>
        <taxon>Spiralia</taxon>
        <taxon>Lophotrochozoa</taxon>
        <taxon>Mollusca</taxon>
        <taxon>Bivalvia</taxon>
        <taxon>Autobranchia</taxon>
        <taxon>Pteriomorphia</taxon>
        <taxon>Mytilida</taxon>
        <taxon>Mytiloidea</taxon>
        <taxon>Mytilidae</taxon>
        <taxon>Mytilinae</taxon>
        <taxon>Mytilus</taxon>
    </lineage>
</organism>
<dbReference type="InterPro" id="IPR006800">
    <property type="entry name" value="Pellino_fam"/>
</dbReference>
<dbReference type="AlphaFoldDB" id="A0A8S3S2B1"/>
<dbReference type="GO" id="GO:0061630">
    <property type="term" value="F:ubiquitin protein ligase activity"/>
    <property type="evidence" value="ECO:0007669"/>
    <property type="project" value="UniProtKB-EC"/>
</dbReference>
<dbReference type="Proteomes" id="UP000683360">
    <property type="component" value="Unassembled WGS sequence"/>
</dbReference>
<dbReference type="PANTHER" id="PTHR12098">
    <property type="entry name" value="E3 UBIQUITIN-PROTEIN LIGASE PELLINO-RELATED"/>
    <property type="match status" value="1"/>
</dbReference>
<evidence type="ECO:0000313" key="6">
    <source>
        <dbReference type="Proteomes" id="UP000683360"/>
    </source>
</evidence>
<keyword evidence="2" id="KW-0597">Phosphoprotein</keyword>
<sequence length="422" mass="46634">MESSRTSEFGTSQIKTTPSTVFECFRLRKQQQAKLMGESDGTITKLNTAIADISSEKLVHTGTPLQSSPSRAPRSYTKYGELVVLGYNGHLPSGDKGRRKSKFILHKKQTGNGVKPFRKHIAVQDLHQHSVTYTLSRNQAVIVEYKHDADTDMFQIGRSSETPIDFVVMDTIPGNERLATDNITQSTISRFSCRIVVDRDPPCTARIYAAGFDSGNNIFLGEKAVKWYLGEQIDGLTTNGVFIMKPHGGFNATASPGVWREISVGGAVYPLRESRSAPLKSNQITEEDNILYDGTLIDLCGATKGTLGAADKQPYVYLKCGHVHGQHEWGQKDDSRTCPLCLMDGPFIKLKMGCELSVYVDSDLPTHCYNPCGHMASKNTAKYWSQVPVPHGCQGFQTVCPFCATPLLDPPFIQLIFQDNIE</sequence>
<proteinExistence type="inferred from homology"/>
<evidence type="ECO:0000259" key="4">
    <source>
        <dbReference type="Pfam" id="PF20723"/>
    </source>
</evidence>
<feature type="domain" description="Pellino FHA" evidence="3">
    <location>
        <begin position="75"/>
        <end position="303"/>
    </location>
</feature>
<dbReference type="GO" id="GO:0000209">
    <property type="term" value="P:protein polyubiquitination"/>
    <property type="evidence" value="ECO:0007669"/>
    <property type="project" value="InterPro"/>
</dbReference>
<name>A0A8S3S2B1_MYTED</name>
<feature type="domain" description="Pellino RING" evidence="4">
    <location>
        <begin position="309"/>
        <end position="421"/>
    </location>
</feature>
<dbReference type="InterPro" id="IPR048334">
    <property type="entry name" value="Pellino_FHA"/>
</dbReference>